<feature type="chain" id="PRO_5002064681" evidence="1">
    <location>
        <begin position="17"/>
        <end position="49"/>
    </location>
</feature>
<keyword evidence="1" id="KW-0732">Signal</keyword>
<reference evidence="2" key="2">
    <citation type="journal article" date="2015" name="Data Brief">
        <title>Shoot transcriptome of the giant reed, Arundo donax.</title>
        <authorList>
            <person name="Barrero R.A."/>
            <person name="Guerrero F.D."/>
            <person name="Moolhuijzen P."/>
            <person name="Goolsby J.A."/>
            <person name="Tidwell J."/>
            <person name="Bellgard S.E."/>
            <person name="Bellgard M.I."/>
        </authorList>
    </citation>
    <scope>NUCLEOTIDE SEQUENCE</scope>
    <source>
        <tissue evidence="2">Shoot tissue taken approximately 20 cm above the soil surface</tissue>
    </source>
</reference>
<organism evidence="2">
    <name type="scientific">Arundo donax</name>
    <name type="common">Giant reed</name>
    <name type="synonym">Donax arundinaceus</name>
    <dbReference type="NCBI Taxonomy" id="35708"/>
    <lineage>
        <taxon>Eukaryota</taxon>
        <taxon>Viridiplantae</taxon>
        <taxon>Streptophyta</taxon>
        <taxon>Embryophyta</taxon>
        <taxon>Tracheophyta</taxon>
        <taxon>Spermatophyta</taxon>
        <taxon>Magnoliopsida</taxon>
        <taxon>Liliopsida</taxon>
        <taxon>Poales</taxon>
        <taxon>Poaceae</taxon>
        <taxon>PACMAD clade</taxon>
        <taxon>Arundinoideae</taxon>
        <taxon>Arundineae</taxon>
        <taxon>Arundo</taxon>
    </lineage>
</organism>
<accession>A0A0A9FGG3</accession>
<dbReference type="AlphaFoldDB" id="A0A0A9FGG3"/>
<evidence type="ECO:0000313" key="2">
    <source>
        <dbReference type="EMBL" id="JAE07368.1"/>
    </source>
</evidence>
<feature type="signal peptide" evidence="1">
    <location>
        <begin position="1"/>
        <end position="16"/>
    </location>
</feature>
<evidence type="ECO:0000256" key="1">
    <source>
        <dbReference type="SAM" id="SignalP"/>
    </source>
</evidence>
<sequence length="49" mass="5505">MLFLLCVLGPFQIVHVIDRLMSSSESSAVHNLKFGMSNYSARLGFSRMI</sequence>
<dbReference type="EMBL" id="GBRH01190528">
    <property type="protein sequence ID" value="JAE07368.1"/>
    <property type="molecule type" value="Transcribed_RNA"/>
</dbReference>
<reference evidence="2" key="1">
    <citation type="submission" date="2014-09" db="EMBL/GenBank/DDBJ databases">
        <authorList>
            <person name="Magalhaes I.L.F."/>
            <person name="Oliveira U."/>
            <person name="Santos F.R."/>
            <person name="Vidigal T.H.D.A."/>
            <person name="Brescovit A.D."/>
            <person name="Santos A.J."/>
        </authorList>
    </citation>
    <scope>NUCLEOTIDE SEQUENCE</scope>
    <source>
        <tissue evidence="2">Shoot tissue taken approximately 20 cm above the soil surface</tissue>
    </source>
</reference>
<proteinExistence type="predicted"/>
<name>A0A0A9FGG3_ARUDO</name>
<protein>
    <submittedName>
        <fullName evidence="2">Uncharacterized protein</fullName>
    </submittedName>
</protein>